<feature type="compositionally biased region" description="Low complexity" evidence="2">
    <location>
        <begin position="238"/>
        <end position="254"/>
    </location>
</feature>
<proteinExistence type="predicted"/>
<feature type="region of interest" description="Disordered" evidence="2">
    <location>
        <begin position="237"/>
        <end position="265"/>
    </location>
</feature>
<accession>A0ABU7TFN7</accession>
<evidence type="ECO:0000313" key="4">
    <source>
        <dbReference type="EMBL" id="MEE7459077.1"/>
    </source>
</evidence>
<dbReference type="Proteomes" id="UP001349262">
    <property type="component" value="Unassembled WGS sequence"/>
</dbReference>
<feature type="region of interest" description="Disordered" evidence="2">
    <location>
        <begin position="71"/>
        <end position="100"/>
    </location>
</feature>
<dbReference type="EMBL" id="MLBY01000005">
    <property type="protein sequence ID" value="MEE7459077.1"/>
    <property type="molecule type" value="Genomic_DNA"/>
</dbReference>
<name>A0ABU7TFN7_9HYPH</name>
<dbReference type="SUPFAM" id="SSF158791">
    <property type="entry name" value="MgtE N-terminal domain-like"/>
    <property type="match status" value="1"/>
</dbReference>
<feature type="coiled-coil region" evidence="1">
    <location>
        <begin position="110"/>
        <end position="168"/>
    </location>
</feature>
<protein>
    <recommendedName>
        <fullName evidence="6">Flagellar motility protein MotE (MotC chaperone)</fullName>
    </recommendedName>
</protein>
<evidence type="ECO:0008006" key="6">
    <source>
        <dbReference type="Google" id="ProtNLM"/>
    </source>
</evidence>
<evidence type="ECO:0000256" key="3">
    <source>
        <dbReference type="SAM" id="Phobius"/>
    </source>
</evidence>
<sequence>MNLPARRLARLASLPARPFRLRLIDAVVLAAIGLLVLKLAALLGGSEPAPPGALPDFARVLAKARSDYVPVDPTTTGSVSAPPKKAEPTLPPVYQPSVPEPVSDSERVILEKLAARRESLKQRQDALDLREQMLKDAERKLESGVADLKEAEDKVDAGGAKRAEAEKSGLKGIVTMYETMKPRDAARVFDRLNLDTLVPIVMGMNPRKMAEVLALMGPEPAEKLTVALANRARGLDTAQAAPAAPGLPPGELQAIDPGPTARAGR</sequence>
<reference evidence="4 5" key="1">
    <citation type="journal article" date="2012" name="Genet. Mol. Biol.">
        <title>Analysis of 16S rRNA and mxaF genes revealing insights into Methylobacterium niche-specific plant association.</title>
        <authorList>
            <person name="Dourado M.N."/>
            <person name="Andreote F.D."/>
            <person name="Dini-Andreote F."/>
            <person name="Conti R."/>
            <person name="Araujo J.M."/>
            <person name="Araujo W.L."/>
        </authorList>
    </citation>
    <scope>NUCLEOTIDE SEQUENCE [LARGE SCALE GENOMIC DNA]</scope>
    <source>
        <strain evidence="4 5">SR1.6/4</strain>
    </source>
</reference>
<evidence type="ECO:0000256" key="1">
    <source>
        <dbReference type="SAM" id="Coils"/>
    </source>
</evidence>
<keyword evidence="1" id="KW-0175">Coiled coil</keyword>
<evidence type="ECO:0000313" key="5">
    <source>
        <dbReference type="Proteomes" id="UP001349262"/>
    </source>
</evidence>
<evidence type="ECO:0000256" key="2">
    <source>
        <dbReference type="SAM" id="MobiDB-lite"/>
    </source>
</evidence>
<gene>
    <name evidence="4" type="ORF">MRSR164_20505</name>
</gene>
<keyword evidence="5" id="KW-1185">Reference proteome</keyword>
<organism evidence="4 5">
    <name type="scientific">Methylobacterium radiotolerans</name>
    <dbReference type="NCBI Taxonomy" id="31998"/>
    <lineage>
        <taxon>Bacteria</taxon>
        <taxon>Pseudomonadati</taxon>
        <taxon>Pseudomonadota</taxon>
        <taxon>Alphaproteobacteria</taxon>
        <taxon>Hyphomicrobiales</taxon>
        <taxon>Methylobacteriaceae</taxon>
        <taxon>Methylobacterium</taxon>
    </lineage>
</organism>
<keyword evidence="3" id="KW-0472">Membrane</keyword>
<comment type="caution">
    <text evidence="4">The sequence shown here is derived from an EMBL/GenBank/DDBJ whole genome shotgun (WGS) entry which is preliminary data.</text>
</comment>
<keyword evidence="3" id="KW-1133">Transmembrane helix</keyword>
<keyword evidence="3" id="KW-0812">Transmembrane</keyword>
<feature type="transmembrane region" description="Helical" evidence="3">
    <location>
        <begin position="21"/>
        <end position="43"/>
    </location>
</feature>